<keyword evidence="2" id="KW-1185">Reference proteome</keyword>
<accession>A0ACC0TVD0</accession>
<dbReference type="EMBL" id="JAGFNK010000426">
    <property type="protein sequence ID" value="KAI9450544.1"/>
    <property type="molecule type" value="Genomic_DNA"/>
</dbReference>
<dbReference type="Proteomes" id="UP001207468">
    <property type="component" value="Unassembled WGS sequence"/>
</dbReference>
<comment type="caution">
    <text evidence="1">The sequence shown here is derived from an EMBL/GenBank/DDBJ whole genome shotgun (WGS) entry which is preliminary data.</text>
</comment>
<sequence>MAHPPRIPAMTAVNADGVTMNSSLTIGLILIADLLNAYLFGVVSQQFYSYWTISFKDSKRVRVFVVTQFSIILFQSLILWMIAWRIFVACRWRTLLGSISGCVLVLSANVFLAIRIHSLTRSRLQSGITLAFSSSAFALGITTAIMTWSQNTTSAFLITETVSPRTNATATVWQGLQAISEALITGIGVQKTDSVVEHLVRNVIQIGLLAALWAVGGLVTWLFLAKTAVYLVLSATAGSLYTHLIYDTLLSRIQLREHMVETIHTEMALPTQMGPCIFNRRQLSSVSMSNSTVSTTTNSTTSTRLPGPRETLDSEEIKYVHAEQ</sequence>
<protein>
    <submittedName>
        <fullName evidence="1">Uncharacterized protein</fullName>
    </submittedName>
</protein>
<evidence type="ECO:0000313" key="1">
    <source>
        <dbReference type="EMBL" id="KAI9450544.1"/>
    </source>
</evidence>
<evidence type="ECO:0000313" key="2">
    <source>
        <dbReference type="Proteomes" id="UP001207468"/>
    </source>
</evidence>
<organism evidence="1 2">
    <name type="scientific">Russula earlei</name>
    <dbReference type="NCBI Taxonomy" id="71964"/>
    <lineage>
        <taxon>Eukaryota</taxon>
        <taxon>Fungi</taxon>
        <taxon>Dikarya</taxon>
        <taxon>Basidiomycota</taxon>
        <taxon>Agaricomycotina</taxon>
        <taxon>Agaricomycetes</taxon>
        <taxon>Russulales</taxon>
        <taxon>Russulaceae</taxon>
        <taxon>Russula</taxon>
    </lineage>
</organism>
<proteinExistence type="predicted"/>
<reference evidence="1" key="1">
    <citation type="submission" date="2021-03" db="EMBL/GenBank/DDBJ databases">
        <title>Evolutionary priming and transition to the ectomycorrhizal habit in an iconic lineage of mushroom-forming fungi: is preadaptation a requirement?</title>
        <authorList>
            <consortium name="DOE Joint Genome Institute"/>
            <person name="Looney B.P."/>
            <person name="Miyauchi S."/>
            <person name="Morin E."/>
            <person name="Drula E."/>
            <person name="Courty P.E."/>
            <person name="Chicoki N."/>
            <person name="Fauchery L."/>
            <person name="Kohler A."/>
            <person name="Kuo A."/>
            <person name="LaButti K."/>
            <person name="Pangilinan J."/>
            <person name="Lipzen A."/>
            <person name="Riley R."/>
            <person name="Andreopoulos W."/>
            <person name="He G."/>
            <person name="Johnson J."/>
            <person name="Barry K.W."/>
            <person name="Grigoriev I.V."/>
            <person name="Nagy L."/>
            <person name="Hibbett D."/>
            <person name="Henrissat B."/>
            <person name="Matheny P.B."/>
            <person name="Labbe J."/>
            <person name="Martin A.F."/>
        </authorList>
    </citation>
    <scope>NUCLEOTIDE SEQUENCE</scope>
    <source>
        <strain evidence="1">BPL698</strain>
    </source>
</reference>
<name>A0ACC0TVD0_9AGAM</name>
<gene>
    <name evidence="1" type="ORF">F5148DRAFT_1242614</name>
</gene>